<dbReference type="Proteomes" id="UP000095287">
    <property type="component" value="Unplaced"/>
</dbReference>
<protein>
    <submittedName>
        <fullName evidence="3">Uncharacterized protein</fullName>
    </submittedName>
</protein>
<keyword evidence="1" id="KW-1133">Transmembrane helix</keyword>
<evidence type="ECO:0000256" key="1">
    <source>
        <dbReference type="SAM" id="Phobius"/>
    </source>
</evidence>
<feature type="transmembrane region" description="Helical" evidence="1">
    <location>
        <begin position="96"/>
        <end position="122"/>
    </location>
</feature>
<accession>A0A1I8AM49</accession>
<evidence type="ECO:0000313" key="2">
    <source>
        <dbReference type="Proteomes" id="UP000095287"/>
    </source>
</evidence>
<keyword evidence="2" id="KW-1185">Reference proteome</keyword>
<reference evidence="3" key="1">
    <citation type="submission" date="2016-11" db="UniProtKB">
        <authorList>
            <consortium name="WormBaseParasite"/>
        </authorList>
    </citation>
    <scope>IDENTIFICATION</scope>
</reference>
<organism evidence="2 3">
    <name type="scientific">Steinernema glaseri</name>
    <dbReference type="NCBI Taxonomy" id="37863"/>
    <lineage>
        <taxon>Eukaryota</taxon>
        <taxon>Metazoa</taxon>
        <taxon>Ecdysozoa</taxon>
        <taxon>Nematoda</taxon>
        <taxon>Chromadorea</taxon>
        <taxon>Rhabditida</taxon>
        <taxon>Tylenchina</taxon>
        <taxon>Panagrolaimomorpha</taxon>
        <taxon>Strongyloidoidea</taxon>
        <taxon>Steinernematidae</taxon>
        <taxon>Steinernema</taxon>
    </lineage>
</organism>
<name>A0A1I8AM49_9BILA</name>
<dbReference type="WBParaSite" id="L893_g738.t1">
    <property type="protein sequence ID" value="L893_g738.t1"/>
    <property type="gene ID" value="L893_g738"/>
</dbReference>
<feature type="transmembrane region" description="Helical" evidence="1">
    <location>
        <begin position="128"/>
        <end position="145"/>
    </location>
</feature>
<evidence type="ECO:0000313" key="3">
    <source>
        <dbReference type="WBParaSite" id="L893_g738.t1"/>
    </source>
</evidence>
<keyword evidence="1" id="KW-0472">Membrane</keyword>
<sequence length="181" mass="20507">MERARPNSQSIERRQHPHSRASEALLALSPAHHCLLLQMSKPPTVFALFRPQPPQAEKQNFREYAFDYGAFDLEAPKRQALFAPTRVHRSSLCVEAGLFCFDLSATLAILIYALLSLVQFRLVSNPEWQIIMAILLTLVTLRWYLALDFKNPCLELLFACGLVVEGIGLFCLIHTFASHGR</sequence>
<keyword evidence="1" id="KW-0812">Transmembrane</keyword>
<feature type="transmembrane region" description="Helical" evidence="1">
    <location>
        <begin position="157"/>
        <end position="177"/>
    </location>
</feature>
<dbReference type="AlphaFoldDB" id="A0A1I8AM49"/>
<proteinExistence type="predicted"/>